<dbReference type="Ensembl" id="ENSEEET00000062643.1">
    <property type="protein sequence ID" value="ENSEEEP00000061227.1"/>
    <property type="gene ID" value="ENSEEEG00000025387.1"/>
</dbReference>
<keyword evidence="3" id="KW-1185">Reference proteome</keyword>
<proteinExistence type="predicted"/>
<dbReference type="Proteomes" id="UP000314983">
    <property type="component" value="Chromosome 22"/>
</dbReference>
<dbReference type="PANTHER" id="PTHR47899:SF1">
    <property type="entry name" value="COILED-COIL DOMAIN-CONTAINING PROTEIN 171"/>
    <property type="match status" value="1"/>
</dbReference>
<reference evidence="2 3" key="1">
    <citation type="submission" date="2020-05" db="EMBL/GenBank/DDBJ databases">
        <title>Electrophorus electricus (electric eel) genome, fEleEle1, primary haplotype.</title>
        <authorList>
            <person name="Myers G."/>
            <person name="Meyer A."/>
            <person name="Fedrigo O."/>
            <person name="Formenti G."/>
            <person name="Rhie A."/>
            <person name="Tracey A."/>
            <person name="Sims Y."/>
            <person name="Jarvis E.D."/>
        </authorList>
    </citation>
    <scope>NUCLEOTIDE SEQUENCE [LARGE SCALE GENOMIC DNA]</scope>
</reference>
<dbReference type="InterPro" id="IPR038820">
    <property type="entry name" value="CCDC171"/>
</dbReference>
<dbReference type="AlphaFoldDB" id="A0AAY5EWY4"/>
<keyword evidence="1" id="KW-0175">Coiled coil</keyword>
<reference evidence="2" key="3">
    <citation type="submission" date="2025-09" db="UniProtKB">
        <authorList>
            <consortium name="Ensembl"/>
        </authorList>
    </citation>
    <scope>IDENTIFICATION</scope>
</reference>
<dbReference type="GeneTree" id="ENSGT01060000248998"/>
<reference evidence="2" key="2">
    <citation type="submission" date="2025-08" db="UniProtKB">
        <authorList>
            <consortium name="Ensembl"/>
        </authorList>
    </citation>
    <scope>IDENTIFICATION</scope>
</reference>
<evidence type="ECO:0000256" key="1">
    <source>
        <dbReference type="SAM" id="Coils"/>
    </source>
</evidence>
<accession>A0AAY5EWY4</accession>
<protein>
    <submittedName>
        <fullName evidence="2">Uncharacterized protein</fullName>
    </submittedName>
</protein>
<evidence type="ECO:0000313" key="2">
    <source>
        <dbReference type="Ensembl" id="ENSEEEP00000061227.1"/>
    </source>
</evidence>
<feature type="coiled-coil region" evidence="1">
    <location>
        <begin position="6"/>
        <end position="47"/>
    </location>
</feature>
<dbReference type="PANTHER" id="PTHR47899">
    <property type="entry name" value="COILED-COIL DOMAIN-CONTAINING PROTEIN 171"/>
    <property type="match status" value="1"/>
</dbReference>
<organism evidence="2 3">
    <name type="scientific">Electrophorus electricus</name>
    <name type="common">Electric eel</name>
    <name type="synonym">Gymnotus electricus</name>
    <dbReference type="NCBI Taxonomy" id="8005"/>
    <lineage>
        <taxon>Eukaryota</taxon>
        <taxon>Metazoa</taxon>
        <taxon>Chordata</taxon>
        <taxon>Craniata</taxon>
        <taxon>Vertebrata</taxon>
        <taxon>Euteleostomi</taxon>
        <taxon>Actinopterygii</taxon>
        <taxon>Neopterygii</taxon>
        <taxon>Teleostei</taxon>
        <taxon>Ostariophysi</taxon>
        <taxon>Gymnotiformes</taxon>
        <taxon>Gymnotoidei</taxon>
        <taxon>Gymnotidae</taxon>
        <taxon>Electrophorus</taxon>
    </lineage>
</organism>
<sequence length="210" mass="24201">MQKAELRRKEQALRLLGKRLSQSQQEKQKLQQNINSAESALHMAAKRKDFLSSYMRSVELKDCLILSRFTTSKGDFILHLPRMHLDVPGIGGPEIAACQAMEVFQLACSRMASLEREILCHQSHVMSLKSELQEACLREPELRACEHCPRNTRYCTLHTLLNTSTHPNTLLHTQHTPEHFHMLQHTPAHFHTSQHTPEHFHMLQHTPAHS</sequence>
<name>A0AAY5EWY4_ELEEL</name>
<evidence type="ECO:0000313" key="3">
    <source>
        <dbReference type="Proteomes" id="UP000314983"/>
    </source>
</evidence>